<proteinExistence type="predicted"/>
<reference evidence="1 2" key="1">
    <citation type="journal article" date="2018" name="J. Allergy Clin. Immunol.">
        <title>High-quality assembly of Dermatophagoides pteronyssinus genome and transcriptome reveals a wide range of novel allergens.</title>
        <authorList>
            <person name="Liu X.Y."/>
            <person name="Yang K.Y."/>
            <person name="Wang M.Q."/>
            <person name="Kwok J.S."/>
            <person name="Zeng X."/>
            <person name="Yang Z."/>
            <person name="Xiao X.J."/>
            <person name="Lau C.P."/>
            <person name="Li Y."/>
            <person name="Huang Z.M."/>
            <person name="Ba J.G."/>
            <person name="Yim A.K."/>
            <person name="Ouyang C.Y."/>
            <person name="Ngai S.M."/>
            <person name="Chan T.F."/>
            <person name="Leung E.L."/>
            <person name="Liu L."/>
            <person name="Liu Z.G."/>
            <person name="Tsui S.K."/>
        </authorList>
    </citation>
    <scope>NUCLEOTIDE SEQUENCE [LARGE SCALE GENOMIC DNA]</scope>
    <source>
        <strain evidence="1">Derp</strain>
    </source>
</reference>
<dbReference type="EMBL" id="NJHN03000077">
    <property type="protein sequence ID" value="KAH9417479.1"/>
    <property type="molecule type" value="Genomic_DNA"/>
</dbReference>
<reference evidence="1 2" key="2">
    <citation type="journal article" date="2022" name="Mol. Biol. Evol.">
        <title>Comparative Genomics Reveals Insights into the Divergent Evolution of Astigmatic Mites and Household Pest Adaptations.</title>
        <authorList>
            <person name="Xiong Q."/>
            <person name="Wan A.T."/>
            <person name="Liu X."/>
            <person name="Fung C.S."/>
            <person name="Xiao X."/>
            <person name="Malainual N."/>
            <person name="Hou J."/>
            <person name="Wang L."/>
            <person name="Wang M."/>
            <person name="Yang K.Y."/>
            <person name="Cui Y."/>
            <person name="Leung E.L."/>
            <person name="Nong W."/>
            <person name="Shin S.K."/>
            <person name="Au S.W."/>
            <person name="Jeong K.Y."/>
            <person name="Chew F.T."/>
            <person name="Hui J.H."/>
            <person name="Leung T.F."/>
            <person name="Tungtrongchitr A."/>
            <person name="Zhong N."/>
            <person name="Liu Z."/>
            <person name="Tsui S.K."/>
        </authorList>
    </citation>
    <scope>NUCLEOTIDE SEQUENCE [LARGE SCALE GENOMIC DNA]</scope>
    <source>
        <strain evidence="1">Derp</strain>
    </source>
</reference>
<comment type="caution">
    <text evidence="1">The sequence shown here is derived from an EMBL/GenBank/DDBJ whole genome shotgun (WGS) entry which is preliminary data.</text>
</comment>
<sequence>MFVDLANSGLQSVCFRAKRISSSDFVWPIVSRINCIQESIVASGAKNMRKAYLYIFAVLGDIHDKSSSIERPY</sequence>
<accession>A0ABQ8J4H4</accession>
<keyword evidence="2" id="KW-1185">Reference proteome</keyword>
<gene>
    <name evidence="1" type="ORF">DERP_007477</name>
</gene>
<name>A0ABQ8J4H4_DERPT</name>
<evidence type="ECO:0000313" key="1">
    <source>
        <dbReference type="EMBL" id="KAH9417479.1"/>
    </source>
</evidence>
<dbReference type="Proteomes" id="UP000887458">
    <property type="component" value="Unassembled WGS sequence"/>
</dbReference>
<organism evidence="1 2">
    <name type="scientific">Dermatophagoides pteronyssinus</name>
    <name type="common">European house dust mite</name>
    <dbReference type="NCBI Taxonomy" id="6956"/>
    <lineage>
        <taxon>Eukaryota</taxon>
        <taxon>Metazoa</taxon>
        <taxon>Ecdysozoa</taxon>
        <taxon>Arthropoda</taxon>
        <taxon>Chelicerata</taxon>
        <taxon>Arachnida</taxon>
        <taxon>Acari</taxon>
        <taxon>Acariformes</taxon>
        <taxon>Sarcoptiformes</taxon>
        <taxon>Astigmata</taxon>
        <taxon>Psoroptidia</taxon>
        <taxon>Analgoidea</taxon>
        <taxon>Pyroglyphidae</taxon>
        <taxon>Dermatophagoidinae</taxon>
        <taxon>Dermatophagoides</taxon>
    </lineage>
</organism>
<protein>
    <submittedName>
        <fullName evidence="1">Uncharacterized protein</fullName>
    </submittedName>
</protein>
<evidence type="ECO:0000313" key="2">
    <source>
        <dbReference type="Proteomes" id="UP000887458"/>
    </source>
</evidence>